<feature type="chain" id="PRO_5040487729" description="Transmembrane protein" evidence="3">
    <location>
        <begin position="19"/>
        <end position="660"/>
    </location>
</feature>
<feature type="compositionally biased region" description="Polar residues" evidence="1">
    <location>
        <begin position="555"/>
        <end position="568"/>
    </location>
</feature>
<dbReference type="Proteomes" id="UP000736335">
    <property type="component" value="Unassembled WGS sequence"/>
</dbReference>
<keyword evidence="2" id="KW-0472">Membrane</keyword>
<reference evidence="4" key="1">
    <citation type="journal article" date="2020" name="Nat. Commun.">
        <title>Large-scale genome sequencing of mycorrhizal fungi provides insights into the early evolution of symbiotic traits.</title>
        <authorList>
            <person name="Miyauchi S."/>
            <person name="Kiss E."/>
            <person name="Kuo A."/>
            <person name="Drula E."/>
            <person name="Kohler A."/>
            <person name="Sanchez-Garcia M."/>
            <person name="Morin E."/>
            <person name="Andreopoulos B."/>
            <person name="Barry K.W."/>
            <person name="Bonito G."/>
            <person name="Buee M."/>
            <person name="Carver A."/>
            <person name="Chen C."/>
            <person name="Cichocki N."/>
            <person name="Clum A."/>
            <person name="Culley D."/>
            <person name="Crous P.W."/>
            <person name="Fauchery L."/>
            <person name="Girlanda M."/>
            <person name="Hayes R.D."/>
            <person name="Keri Z."/>
            <person name="LaButti K."/>
            <person name="Lipzen A."/>
            <person name="Lombard V."/>
            <person name="Magnuson J."/>
            <person name="Maillard F."/>
            <person name="Murat C."/>
            <person name="Nolan M."/>
            <person name="Ohm R.A."/>
            <person name="Pangilinan J."/>
            <person name="Pereira M.F."/>
            <person name="Perotto S."/>
            <person name="Peter M."/>
            <person name="Pfister S."/>
            <person name="Riley R."/>
            <person name="Sitrit Y."/>
            <person name="Stielow J.B."/>
            <person name="Szollosi G."/>
            <person name="Zifcakova L."/>
            <person name="Stursova M."/>
            <person name="Spatafora J.W."/>
            <person name="Tedersoo L."/>
            <person name="Vaario L.M."/>
            <person name="Yamada A."/>
            <person name="Yan M."/>
            <person name="Wang P."/>
            <person name="Xu J."/>
            <person name="Bruns T."/>
            <person name="Baldrian P."/>
            <person name="Vilgalys R."/>
            <person name="Dunand C."/>
            <person name="Henrissat B."/>
            <person name="Grigoriev I.V."/>
            <person name="Hibbett D."/>
            <person name="Nagy L.G."/>
            <person name="Martin F.M."/>
        </authorList>
    </citation>
    <scope>NUCLEOTIDE SEQUENCE</scope>
    <source>
        <strain evidence="4">UH-Tt-Lm1</strain>
    </source>
</reference>
<organism evidence="4 5">
    <name type="scientific">Thelephora terrestris</name>
    <dbReference type="NCBI Taxonomy" id="56493"/>
    <lineage>
        <taxon>Eukaryota</taxon>
        <taxon>Fungi</taxon>
        <taxon>Dikarya</taxon>
        <taxon>Basidiomycota</taxon>
        <taxon>Agaricomycotina</taxon>
        <taxon>Agaricomycetes</taxon>
        <taxon>Thelephorales</taxon>
        <taxon>Thelephoraceae</taxon>
        <taxon>Thelephora</taxon>
    </lineage>
</organism>
<feature type="region of interest" description="Disordered" evidence="1">
    <location>
        <begin position="513"/>
        <end position="572"/>
    </location>
</feature>
<feature type="compositionally biased region" description="Low complexity" evidence="1">
    <location>
        <begin position="341"/>
        <end position="356"/>
    </location>
</feature>
<keyword evidence="2" id="KW-0812">Transmembrane</keyword>
<evidence type="ECO:0000313" key="4">
    <source>
        <dbReference type="EMBL" id="KAF9792537.1"/>
    </source>
</evidence>
<reference evidence="4" key="2">
    <citation type="submission" date="2020-11" db="EMBL/GenBank/DDBJ databases">
        <authorList>
            <consortium name="DOE Joint Genome Institute"/>
            <person name="Kuo A."/>
            <person name="Miyauchi S."/>
            <person name="Kiss E."/>
            <person name="Drula E."/>
            <person name="Kohler A."/>
            <person name="Sanchez-Garcia M."/>
            <person name="Andreopoulos B."/>
            <person name="Barry K.W."/>
            <person name="Bonito G."/>
            <person name="Buee M."/>
            <person name="Carver A."/>
            <person name="Chen C."/>
            <person name="Cichocki N."/>
            <person name="Clum A."/>
            <person name="Culley D."/>
            <person name="Crous P.W."/>
            <person name="Fauchery L."/>
            <person name="Girlanda M."/>
            <person name="Hayes R."/>
            <person name="Keri Z."/>
            <person name="Labutti K."/>
            <person name="Lipzen A."/>
            <person name="Lombard V."/>
            <person name="Magnuson J."/>
            <person name="Maillard F."/>
            <person name="Morin E."/>
            <person name="Murat C."/>
            <person name="Nolan M."/>
            <person name="Ohm R."/>
            <person name="Pangilinan J."/>
            <person name="Pereira M."/>
            <person name="Perotto S."/>
            <person name="Peter M."/>
            <person name="Riley R."/>
            <person name="Sitrit Y."/>
            <person name="Stielow B."/>
            <person name="Szollosi G."/>
            <person name="Zifcakova L."/>
            <person name="Stursova M."/>
            <person name="Spatafora J.W."/>
            <person name="Tedersoo L."/>
            <person name="Vaario L.-M."/>
            <person name="Yamada A."/>
            <person name="Yan M."/>
            <person name="Wang P."/>
            <person name="Xu J."/>
            <person name="Bruns T."/>
            <person name="Baldrian P."/>
            <person name="Vilgalys R."/>
            <person name="Henrissat B."/>
            <person name="Grigoriev I.V."/>
            <person name="Hibbett D."/>
            <person name="Nagy L.G."/>
            <person name="Martin F.M."/>
        </authorList>
    </citation>
    <scope>NUCLEOTIDE SEQUENCE</scope>
    <source>
        <strain evidence="4">UH-Tt-Lm1</strain>
    </source>
</reference>
<keyword evidence="2" id="KW-1133">Transmembrane helix</keyword>
<evidence type="ECO:0000256" key="2">
    <source>
        <dbReference type="SAM" id="Phobius"/>
    </source>
</evidence>
<feature type="transmembrane region" description="Helical" evidence="2">
    <location>
        <begin position="160"/>
        <end position="180"/>
    </location>
</feature>
<evidence type="ECO:0000313" key="5">
    <source>
        <dbReference type="Proteomes" id="UP000736335"/>
    </source>
</evidence>
<feature type="compositionally biased region" description="Polar residues" evidence="1">
    <location>
        <begin position="598"/>
        <end position="618"/>
    </location>
</feature>
<keyword evidence="5" id="KW-1185">Reference proteome</keyword>
<name>A0A9P6HRF7_9AGAM</name>
<feature type="signal peptide" evidence="3">
    <location>
        <begin position="1"/>
        <end position="18"/>
    </location>
</feature>
<feature type="region of interest" description="Disordered" evidence="1">
    <location>
        <begin position="593"/>
        <end position="660"/>
    </location>
</feature>
<feature type="compositionally biased region" description="Low complexity" evidence="1">
    <location>
        <begin position="382"/>
        <end position="394"/>
    </location>
</feature>
<gene>
    <name evidence="4" type="ORF">BJ322DRAFT_53592</name>
</gene>
<feature type="region of interest" description="Disordered" evidence="1">
    <location>
        <begin position="323"/>
        <end position="425"/>
    </location>
</feature>
<keyword evidence="3" id="KW-0732">Signal</keyword>
<evidence type="ECO:0000256" key="1">
    <source>
        <dbReference type="SAM" id="MobiDB-lite"/>
    </source>
</evidence>
<accession>A0A9P6HRF7</accession>
<sequence>MLTTSLWLLLLFLSKVFATILVSDVYSAQAECDSAVDPFKNKKGEAPCTVVLGLLVPCNVDVSVSNTAAINKSACACNLEFYNLLSACAWFCIRQPVDPFYAWYQDCGQTVPLTDYYPYPTIITTVIPLWASKRLSSSGNFDPSVVTRGGWTTLQKVTPVIVGLGVLILVGVIWCLHRAYRRRRYSRRAQADTNSYFGHRRNPSALSYSSTSHLNPTPPRQLSIPVHRIKFFFRGMLPVRERQRNSSWNIEGEIGHFRRSSAAYDLPPRPESGSSFVPVPSVRVQNDTPPASPEVNWSPLQTISRWWASISPIQNEDYQPVQLLPPRKNSKFGADDDDQPDAAFASPSAQNQASASRNDLTSGEEVPAVIVSEVERESASRPQTPQPETEPLTPKRLRQPSLRPNRPGQIVAVEDPSSSHLLPSADAPTTSTLAAALSAFLSPTAIRQQTSNDTFHTSHTTFSTEQEAEHTVIPKKLSPELLFPPSVRAAGYSVPQRPEDPVVRAWIRKPDGIPNRPAGNLATEPPSYDQANGSVPTIPRPLSPTSLHPYPYTNHLRSTSDLTALDTSRGQRRHLRDLDAIDTQSETALSRLSLAVNEPTSALPTSENGSTDGSTNFAPASIVEGSGSGDLDYTPYPSSAILPSSAPGTTRANQPPPAKR</sequence>
<evidence type="ECO:0008006" key="6">
    <source>
        <dbReference type="Google" id="ProtNLM"/>
    </source>
</evidence>
<evidence type="ECO:0000256" key="3">
    <source>
        <dbReference type="SAM" id="SignalP"/>
    </source>
</evidence>
<dbReference type="EMBL" id="WIUZ02000001">
    <property type="protein sequence ID" value="KAF9792537.1"/>
    <property type="molecule type" value="Genomic_DNA"/>
</dbReference>
<feature type="region of interest" description="Disordered" evidence="1">
    <location>
        <begin position="263"/>
        <end position="297"/>
    </location>
</feature>
<protein>
    <recommendedName>
        <fullName evidence="6">Transmembrane protein</fullName>
    </recommendedName>
</protein>
<dbReference type="AlphaFoldDB" id="A0A9P6HRF7"/>
<proteinExistence type="predicted"/>
<comment type="caution">
    <text evidence="4">The sequence shown here is derived from an EMBL/GenBank/DDBJ whole genome shotgun (WGS) entry which is preliminary data.</text>
</comment>